<evidence type="ECO:0000256" key="2">
    <source>
        <dbReference type="SAM" id="SignalP"/>
    </source>
</evidence>
<dbReference type="PANTHER" id="PTHR12558">
    <property type="entry name" value="CELL DIVISION CYCLE 16,23,27"/>
    <property type="match status" value="1"/>
</dbReference>
<keyword evidence="4" id="KW-1185">Reference proteome</keyword>
<reference evidence="3" key="1">
    <citation type="journal article" date="2014" name="Int. J. Syst. Evol. Microbiol.">
        <title>Complete genome sequence of Corynebacterium casei LMG S-19264T (=DSM 44701T), isolated from a smear-ripened cheese.</title>
        <authorList>
            <consortium name="US DOE Joint Genome Institute (JGI-PGF)"/>
            <person name="Walter F."/>
            <person name="Albersmeier A."/>
            <person name="Kalinowski J."/>
            <person name="Ruckert C."/>
        </authorList>
    </citation>
    <scope>NUCLEOTIDE SEQUENCE</scope>
    <source>
        <strain evidence="3">NBRC 110023</strain>
    </source>
</reference>
<dbReference type="PROSITE" id="PS50005">
    <property type="entry name" value="TPR"/>
    <property type="match status" value="1"/>
</dbReference>
<evidence type="ECO:0000313" key="3">
    <source>
        <dbReference type="EMBL" id="GLR71153.1"/>
    </source>
</evidence>
<evidence type="ECO:0000313" key="4">
    <source>
        <dbReference type="Proteomes" id="UP001156601"/>
    </source>
</evidence>
<evidence type="ECO:0008006" key="5">
    <source>
        <dbReference type="Google" id="ProtNLM"/>
    </source>
</evidence>
<dbReference type="PROSITE" id="PS51257">
    <property type="entry name" value="PROKAR_LIPOPROTEIN"/>
    <property type="match status" value="1"/>
</dbReference>
<sequence>MTRLLLVLSSILFLSACTSTSFLSKKSPILNDKAFETASDFNVETPEEIFALSDDAVNFVKRVTQSETTDFGKMSALVFAIFDRADLDLGYSAEANTVASDTFANGAANCLSLTVMAYSMADYLHIDARFQDVQIPEFWTFRQGESIINRHINLRVKKPARRFIPSMVNGDLIVDFDPSRNAKKFDSVELTKRQIVSYFYNNKGAEHLINGESAKAFAYYKAALEADPKNEGAWLNLGVLYSRNDMLEHAEEAYLHATSLKSNYLSALENLANIYKRTDRLEASKSLEARLHKKRLKNPYYHSMLAEHALIEEKPSDAIVHYKQAIKLNNRPHEFYFGLAKAYYAIGDFSRSSDALKKARMRSNDRRTSEQYSRKISLLAYNH</sequence>
<proteinExistence type="predicted"/>
<dbReference type="Pfam" id="PF13431">
    <property type="entry name" value="TPR_17"/>
    <property type="match status" value="1"/>
</dbReference>
<dbReference type="RefSeq" id="WP_284217451.1">
    <property type="nucleotide sequence ID" value="NZ_BSOT01000005.1"/>
</dbReference>
<reference evidence="3" key="2">
    <citation type="submission" date="2023-01" db="EMBL/GenBank/DDBJ databases">
        <title>Draft genome sequence of Agaribacter marinus strain NBRC 110023.</title>
        <authorList>
            <person name="Sun Q."/>
            <person name="Mori K."/>
        </authorList>
    </citation>
    <scope>NUCLEOTIDE SEQUENCE</scope>
    <source>
        <strain evidence="3">NBRC 110023</strain>
    </source>
</reference>
<dbReference type="EMBL" id="BSOT01000005">
    <property type="protein sequence ID" value="GLR71153.1"/>
    <property type="molecule type" value="Genomic_DNA"/>
</dbReference>
<feature type="chain" id="PRO_5041384688" description="Tetratricopeptide repeat protein" evidence="2">
    <location>
        <begin position="17"/>
        <end position="383"/>
    </location>
</feature>
<feature type="signal peptide" evidence="2">
    <location>
        <begin position="1"/>
        <end position="16"/>
    </location>
</feature>
<gene>
    <name evidence="3" type="ORF">GCM10007852_20610</name>
</gene>
<evidence type="ECO:0000256" key="1">
    <source>
        <dbReference type="PROSITE-ProRule" id="PRU00339"/>
    </source>
</evidence>
<dbReference type="SMART" id="SM00028">
    <property type="entry name" value="TPR"/>
    <property type="match status" value="4"/>
</dbReference>
<dbReference type="Pfam" id="PF14559">
    <property type="entry name" value="TPR_19"/>
    <property type="match status" value="1"/>
</dbReference>
<organism evidence="3 4">
    <name type="scientific">Agaribacter marinus</name>
    <dbReference type="NCBI Taxonomy" id="1431249"/>
    <lineage>
        <taxon>Bacteria</taxon>
        <taxon>Pseudomonadati</taxon>
        <taxon>Pseudomonadota</taxon>
        <taxon>Gammaproteobacteria</taxon>
        <taxon>Alteromonadales</taxon>
        <taxon>Alteromonadaceae</taxon>
        <taxon>Agaribacter</taxon>
    </lineage>
</organism>
<dbReference type="InterPro" id="IPR011990">
    <property type="entry name" value="TPR-like_helical_dom_sf"/>
</dbReference>
<feature type="repeat" description="TPR" evidence="1">
    <location>
        <begin position="197"/>
        <end position="230"/>
    </location>
</feature>
<dbReference type="Proteomes" id="UP001156601">
    <property type="component" value="Unassembled WGS sequence"/>
</dbReference>
<protein>
    <recommendedName>
        <fullName evidence="5">Tetratricopeptide repeat protein</fullName>
    </recommendedName>
</protein>
<dbReference type="SUPFAM" id="SSF48452">
    <property type="entry name" value="TPR-like"/>
    <property type="match status" value="1"/>
</dbReference>
<name>A0AA37T2M1_9ALTE</name>
<comment type="caution">
    <text evidence="3">The sequence shown here is derived from an EMBL/GenBank/DDBJ whole genome shotgun (WGS) entry which is preliminary data.</text>
</comment>
<dbReference type="Gene3D" id="1.25.40.10">
    <property type="entry name" value="Tetratricopeptide repeat domain"/>
    <property type="match status" value="2"/>
</dbReference>
<keyword evidence="1" id="KW-0802">TPR repeat</keyword>
<dbReference type="PANTHER" id="PTHR12558:SF13">
    <property type="entry name" value="CELL DIVISION CYCLE PROTEIN 27 HOMOLOG"/>
    <property type="match status" value="1"/>
</dbReference>
<dbReference type="InterPro" id="IPR019734">
    <property type="entry name" value="TPR_rpt"/>
</dbReference>
<keyword evidence="2" id="KW-0732">Signal</keyword>
<dbReference type="AlphaFoldDB" id="A0AA37T2M1"/>
<accession>A0AA37T2M1</accession>